<reference evidence="4" key="1">
    <citation type="submission" date="2016-10" db="EMBL/GenBank/DDBJ databases">
        <authorList>
            <person name="Wibberg D."/>
        </authorList>
    </citation>
    <scope>NUCLEOTIDE SEQUENCE [LARGE SCALE GENOMIC DNA]</scope>
</reference>
<feature type="compositionally biased region" description="Basic and acidic residues" evidence="1">
    <location>
        <begin position="89"/>
        <end position="101"/>
    </location>
</feature>
<dbReference type="Proteomes" id="UP000198939">
    <property type="component" value="Unassembled WGS sequence"/>
</dbReference>
<dbReference type="RefSeq" id="WP_072377910.1">
    <property type="nucleotide sequence ID" value="NZ_FNXB01000021.1"/>
</dbReference>
<dbReference type="STRING" id="501024.RTCCBAU85039_3943"/>
<reference evidence="3 5" key="2">
    <citation type="submission" date="2016-10" db="EMBL/GenBank/DDBJ databases">
        <authorList>
            <person name="Varghese N."/>
            <person name="Submissions S."/>
        </authorList>
    </citation>
    <scope>NUCLEOTIDE SEQUENCE [LARGE SCALE GENOMIC DNA]</scope>
    <source>
        <strain evidence="3 5">CGMCC 1.7071</strain>
    </source>
</reference>
<gene>
    <name evidence="2" type="ORF">RTCCBAU85039_3943</name>
    <name evidence="3" type="ORF">SAMN05216228_101965</name>
</gene>
<dbReference type="OrthoDB" id="9807941at2"/>
<accession>A0A1H8QK25</accession>
<dbReference type="AlphaFoldDB" id="A0A1H8QK25"/>
<evidence type="ECO:0000313" key="2">
    <source>
        <dbReference type="EMBL" id="SEI04375.1"/>
    </source>
</evidence>
<dbReference type="EMBL" id="FNXB01000021">
    <property type="protein sequence ID" value="SEI04375.1"/>
    <property type="molecule type" value="Genomic_DNA"/>
</dbReference>
<proteinExistence type="predicted"/>
<keyword evidence="5" id="KW-1185">Reference proteome</keyword>
<sequence length="210" mass="21942">MTKASDSTDKQGVADFSADFGRLAAAMLENARALPVPSVMVNPAAAMAAATAIGFGFSTQMAGAFFGALQGALDATSKLASVLDETPPDEGKPQVEVRPENVRPAPSRKVADKVKLSVVPARQPDAEPEVVAKPASRARKGDDLKQISGVGPKIEQVLNARGIRSFAIIAGWSDEAAAHIDAELGFDGRIARDGWVAQAKALIAKGRKRK</sequence>
<evidence type="ECO:0000256" key="1">
    <source>
        <dbReference type="SAM" id="MobiDB-lite"/>
    </source>
</evidence>
<dbReference type="Proteomes" id="UP000183063">
    <property type="component" value="Unassembled WGS sequence"/>
</dbReference>
<evidence type="ECO:0000313" key="3">
    <source>
        <dbReference type="EMBL" id="SEO54585.1"/>
    </source>
</evidence>
<dbReference type="Gene3D" id="1.10.150.20">
    <property type="entry name" value="5' to 3' exonuclease, C-terminal subdomain"/>
    <property type="match status" value="1"/>
</dbReference>
<dbReference type="EMBL" id="FOCV01000019">
    <property type="protein sequence ID" value="SEO54585.1"/>
    <property type="molecule type" value="Genomic_DNA"/>
</dbReference>
<feature type="region of interest" description="Disordered" evidence="1">
    <location>
        <begin position="84"/>
        <end position="106"/>
    </location>
</feature>
<organism evidence="2 4">
    <name type="scientific">Rhizobium tibeticum</name>
    <dbReference type="NCBI Taxonomy" id="501024"/>
    <lineage>
        <taxon>Bacteria</taxon>
        <taxon>Pseudomonadati</taxon>
        <taxon>Pseudomonadota</taxon>
        <taxon>Alphaproteobacteria</taxon>
        <taxon>Hyphomicrobiales</taxon>
        <taxon>Rhizobiaceae</taxon>
        <taxon>Rhizobium/Agrobacterium group</taxon>
        <taxon>Rhizobium</taxon>
    </lineage>
</organism>
<reference evidence="2" key="3">
    <citation type="submission" date="2016-10" db="EMBL/GenBank/DDBJ databases">
        <authorList>
            <person name="de Groot N.N."/>
        </authorList>
    </citation>
    <scope>NUCLEOTIDE SEQUENCE [LARGE SCALE GENOMIC DNA]</scope>
    <source>
        <strain evidence="2">CCBAU85039</strain>
    </source>
</reference>
<protein>
    <submittedName>
        <fullName evidence="2">NADH dehydrogenase subunit E</fullName>
    </submittedName>
    <submittedName>
        <fullName evidence="3">NADH-quinone oxidoreductase subunit E</fullName>
    </submittedName>
</protein>
<evidence type="ECO:0000313" key="5">
    <source>
        <dbReference type="Proteomes" id="UP000198939"/>
    </source>
</evidence>
<name>A0A1H8QK25_9HYPH</name>
<evidence type="ECO:0000313" key="4">
    <source>
        <dbReference type="Proteomes" id="UP000183063"/>
    </source>
</evidence>